<evidence type="ECO:0000313" key="5">
    <source>
        <dbReference type="Proteomes" id="UP000752171"/>
    </source>
</evidence>
<feature type="region of interest" description="Disordered" evidence="2">
    <location>
        <begin position="294"/>
        <end position="315"/>
    </location>
</feature>
<proteinExistence type="inferred from homology"/>
<dbReference type="OrthoDB" id="9975373at2759"/>
<reference evidence="4 5" key="1">
    <citation type="submission" date="2021-07" db="EMBL/GenBank/DDBJ databases">
        <authorList>
            <person name="Imarazene B."/>
            <person name="Zahm M."/>
            <person name="Klopp C."/>
            <person name="Cabau C."/>
            <person name="Beille S."/>
            <person name="Jouanno E."/>
            <person name="Castinel A."/>
            <person name="Lluch J."/>
            <person name="Gil L."/>
            <person name="Kuchtly C."/>
            <person name="Lopez Roques C."/>
            <person name="Donnadieu C."/>
            <person name="Parrinello H."/>
            <person name="Journot L."/>
            <person name="Du K."/>
            <person name="Schartl M."/>
            <person name="Retaux S."/>
            <person name="Guiguen Y."/>
        </authorList>
    </citation>
    <scope>NUCLEOTIDE SEQUENCE [LARGE SCALE GENOMIC DNA]</scope>
    <source>
        <strain evidence="4">Pach_M1</strain>
        <tissue evidence="4">Testis</tissue>
    </source>
</reference>
<comment type="similarity">
    <text evidence="1">Belongs to the PC-esterase family.</text>
</comment>
<evidence type="ECO:0000313" key="4">
    <source>
        <dbReference type="EMBL" id="KAG9274298.1"/>
    </source>
</evidence>
<feature type="domain" description="A to I editase" evidence="3">
    <location>
        <begin position="300"/>
        <end position="368"/>
    </location>
</feature>
<dbReference type="InterPro" id="IPR036514">
    <property type="entry name" value="SGNH_hydro_sf"/>
</dbReference>
<dbReference type="PANTHER" id="PTHR14469:SF0">
    <property type="entry name" value="FAMILY WITH SEQUENCE SIMILARITY 113"/>
    <property type="match status" value="1"/>
</dbReference>
<accession>A0A8T2LQ48</accession>
<evidence type="ECO:0000256" key="1">
    <source>
        <dbReference type="ARBA" id="ARBA00037957"/>
    </source>
</evidence>
<dbReference type="Gene3D" id="3.40.50.1110">
    <property type="entry name" value="SGNH hydrolase"/>
    <property type="match status" value="1"/>
</dbReference>
<protein>
    <submittedName>
        <fullName evidence="4">PC-esterase domain-containing protein 1A-like</fullName>
    </submittedName>
</protein>
<dbReference type="GO" id="GO:0003723">
    <property type="term" value="F:RNA binding"/>
    <property type="evidence" value="ECO:0007669"/>
    <property type="project" value="InterPro"/>
</dbReference>
<name>A0A8T2LQ48_ASTMX</name>
<dbReference type="EMBL" id="JAICCE010000008">
    <property type="protein sequence ID" value="KAG9274298.1"/>
    <property type="molecule type" value="Genomic_DNA"/>
</dbReference>
<organism evidence="4 5">
    <name type="scientific">Astyanax mexicanus</name>
    <name type="common">Blind cave fish</name>
    <name type="synonym">Astyanax fasciatus mexicanus</name>
    <dbReference type="NCBI Taxonomy" id="7994"/>
    <lineage>
        <taxon>Eukaryota</taxon>
        <taxon>Metazoa</taxon>
        <taxon>Chordata</taxon>
        <taxon>Craniata</taxon>
        <taxon>Vertebrata</taxon>
        <taxon>Euteleostomi</taxon>
        <taxon>Actinopterygii</taxon>
        <taxon>Neopterygii</taxon>
        <taxon>Teleostei</taxon>
        <taxon>Ostariophysi</taxon>
        <taxon>Characiformes</taxon>
        <taxon>Characoidei</taxon>
        <taxon>Acestrorhamphidae</taxon>
        <taxon>Acestrorhamphinae</taxon>
        <taxon>Astyanax</taxon>
    </lineage>
</organism>
<dbReference type="PANTHER" id="PTHR14469">
    <property type="entry name" value="SARCOMA ANTIGEN NY-SAR-23"/>
    <property type="match status" value="1"/>
</dbReference>
<sequence>MMKKVTHHQASQLLHNKFVVVLGDSIQRSVYKDLVLLLQTDSHLSLSQLKSKGELSFEKDCLVEGGRLGHMSNGTEYREVRQYLSDHHLVRFYFVTRVFSRYMKSILADFKNDLKPDVVIVNSCVWDLSRYNRRWVSEYKENLHKFFSQLKAILTKKCLVIWNMTMPLGERIRGGFLVSEIEDIGTTLRFDVIEANFYGAMLANKYGLDVLDLHFRFRFSLHCRMKDGVHWNAVAHRQITYLLLAHAAQAWGVELPSHTAKGDSSQKRTGVSDILPLSNKQTTIFRDRESVGPAVISDQGDSSTKRVDSSSGYAISSSPIGPGFSSRLCKRAKHSSARKITTVSGQKDLSFAPYCKTKRTSHRYHNAKTAKIH</sequence>
<dbReference type="AlphaFoldDB" id="A0A8T2LQ48"/>
<dbReference type="PROSITE" id="PS50141">
    <property type="entry name" value="A_DEAMIN_EDITASE"/>
    <property type="match status" value="1"/>
</dbReference>
<dbReference type="InterPro" id="IPR002466">
    <property type="entry name" value="A_deamin"/>
</dbReference>
<gene>
    <name evidence="4" type="primary">PCED1A</name>
    <name evidence="4" type="ORF">AMEX_G11206</name>
</gene>
<dbReference type="Proteomes" id="UP000752171">
    <property type="component" value="Unassembled WGS sequence"/>
</dbReference>
<evidence type="ECO:0000259" key="3">
    <source>
        <dbReference type="PROSITE" id="PS50141"/>
    </source>
</evidence>
<dbReference type="SUPFAM" id="SSF52266">
    <property type="entry name" value="SGNH hydrolase"/>
    <property type="match status" value="1"/>
</dbReference>
<comment type="caution">
    <text evidence="4">The sequence shown here is derived from an EMBL/GenBank/DDBJ whole genome shotgun (WGS) entry which is preliminary data.</text>
</comment>
<evidence type="ECO:0000256" key="2">
    <source>
        <dbReference type="SAM" id="MobiDB-lite"/>
    </source>
</evidence>
<dbReference type="GO" id="GO:0006396">
    <property type="term" value="P:RNA processing"/>
    <property type="evidence" value="ECO:0007669"/>
    <property type="project" value="InterPro"/>
</dbReference>
<dbReference type="GO" id="GO:0004000">
    <property type="term" value="F:adenosine deaminase activity"/>
    <property type="evidence" value="ECO:0007669"/>
    <property type="project" value="InterPro"/>
</dbReference>